<feature type="transmembrane region" description="Helical" evidence="4">
    <location>
        <begin position="80"/>
        <end position="102"/>
    </location>
</feature>
<keyword evidence="4" id="KW-0472">Membrane</keyword>
<sequence>MSDLTRLYFGIVTVESKDADGQWSGHFTKCPERLKHYCIHGSCRYIKEQSATSCRCDVGFMGTRCEHLVLDWQIEKQERIIIICAVAGLVLLILLLICICLCSQ</sequence>
<feature type="domain" description="EGF-like" evidence="5">
    <location>
        <begin position="26"/>
        <end position="66"/>
    </location>
</feature>
<accession>A0A9Q0EGZ8</accession>
<dbReference type="PROSITE" id="PS01186">
    <property type="entry name" value="EGF_2"/>
    <property type="match status" value="1"/>
</dbReference>
<dbReference type="Proteomes" id="UP001148018">
    <property type="component" value="Unassembled WGS sequence"/>
</dbReference>
<dbReference type="PRINTS" id="PR00009">
    <property type="entry name" value="EGFTGF"/>
</dbReference>
<keyword evidence="1 3" id="KW-0245">EGF-like domain</keyword>
<dbReference type="GO" id="GO:0005154">
    <property type="term" value="F:epidermal growth factor receptor binding"/>
    <property type="evidence" value="ECO:0007669"/>
    <property type="project" value="TreeGrafter"/>
</dbReference>
<dbReference type="PROSITE" id="PS50026">
    <property type="entry name" value="EGF_3"/>
    <property type="match status" value="1"/>
</dbReference>
<evidence type="ECO:0000313" key="7">
    <source>
        <dbReference type="Proteomes" id="UP001148018"/>
    </source>
</evidence>
<comment type="caution">
    <text evidence="3">Lacks conserved residue(s) required for the propagation of feature annotation.</text>
</comment>
<gene>
    <name evidence="6" type="ORF">NHX12_027465</name>
</gene>
<dbReference type="GO" id="GO:0005615">
    <property type="term" value="C:extracellular space"/>
    <property type="evidence" value="ECO:0007669"/>
    <property type="project" value="TreeGrafter"/>
</dbReference>
<dbReference type="PROSITE" id="PS00022">
    <property type="entry name" value="EGF_1"/>
    <property type="match status" value="1"/>
</dbReference>
<proteinExistence type="predicted"/>
<evidence type="ECO:0000256" key="4">
    <source>
        <dbReference type="SAM" id="Phobius"/>
    </source>
</evidence>
<keyword evidence="4" id="KW-1133">Transmembrane helix</keyword>
<dbReference type="OrthoDB" id="6233064at2759"/>
<name>A0A9Q0EGZ8_9TELE</name>
<organism evidence="6 7">
    <name type="scientific">Muraenolepis orangiensis</name>
    <name type="common">Patagonian moray cod</name>
    <dbReference type="NCBI Taxonomy" id="630683"/>
    <lineage>
        <taxon>Eukaryota</taxon>
        <taxon>Metazoa</taxon>
        <taxon>Chordata</taxon>
        <taxon>Craniata</taxon>
        <taxon>Vertebrata</taxon>
        <taxon>Euteleostomi</taxon>
        <taxon>Actinopterygii</taxon>
        <taxon>Neopterygii</taxon>
        <taxon>Teleostei</taxon>
        <taxon>Neoteleostei</taxon>
        <taxon>Acanthomorphata</taxon>
        <taxon>Zeiogadaria</taxon>
        <taxon>Gadariae</taxon>
        <taxon>Gadiformes</taxon>
        <taxon>Muraenolepidoidei</taxon>
        <taxon>Muraenolepididae</taxon>
        <taxon>Muraenolepis</taxon>
    </lineage>
</organism>
<dbReference type="Gene3D" id="2.10.25.10">
    <property type="entry name" value="Laminin"/>
    <property type="match status" value="1"/>
</dbReference>
<keyword evidence="2 3" id="KW-1015">Disulfide bond</keyword>
<dbReference type="AlphaFoldDB" id="A0A9Q0EGZ8"/>
<dbReference type="PANTHER" id="PTHR10740:SF3">
    <property type="entry name" value="PROBETACELLULIN"/>
    <property type="match status" value="1"/>
</dbReference>
<evidence type="ECO:0000256" key="1">
    <source>
        <dbReference type="ARBA" id="ARBA00022536"/>
    </source>
</evidence>
<comment type="caution">
    <text evidence="6">The sequence shown here is derived from an EMBL/GenBank/DDBJ whole genome shotgun (WGS) entry which is preliminary data.</text>
</comment>
<dbReference type="GO" id="GO:0007173">
    <property type="term" value="P:epidermal growth factor receptor signaling pathway"/>
    <property type="evidence" value="ECO:0007669"/>
    <property type="project" value="TreeGrafter"/>
</dbReference>
<dbReference type="GO" id="GO:0045840">
    <property type="term" value="P:positive regulation of mitotic nuclear division"/>
    <property type="evidence" value="ECO:0007669"/>
    <property type="project" value="TreeGrafter"/>
</dbReference>
<feature type="disulfide bond" evidence="3">
    <location>
        <begin position="56"/>
        <end position="65"/>
    </location>
</feature>
<dbReference type="PANTHER" id="PTHR10740">
    <property type="entry name" value="TRANSFORMING GROWTH FACTOR ALPHA"/>
    <property type="match status" value="1"/>
</dbReference>
<dbReference type="EMBL" id="JANIIK010000043">
    <property type="protein sequence ID" value="KAJ3605418.1"/>
    <property type="molecule type" value="Genomic_DNA"/>
</dbReference>
<protein>
    <recommendedName>
        <fullName evidence="5">EGF-like domain-containing protein</fullName>
    </recommendedName>
</protein>
<dbReference type="InterPro" id="IPR000742">
    <property type="entry name" value="EGF"/>
</dbReference>
<dbReference type="GO" id="GO:0008083">
    <property type="term" value="F:growth factor activity"/>
    <property type="evidence" value="ECO:0007669"/>
    <property type="project" value="TreeGrafter"/>
</dbReference>
<evidence type="ECO:0000259" key="5">
    <source>
        <dbReference type="PROSITE" id="PS50026"/>
    </source>
</evidence>
<evidence type="ECO:0000313" key="6">
    <source>
        <dbReference type="EMBL" id="KAJ3605418.1"/>
    </source>
</evidence>
<dbReference type="SUPFAM" id="SSF57196">
    <property type="entry name" value="EGF/Laminin"/>
    <property type="match status" value="1"/>
</dbReference>
<dbReference type="GO" id="GO:0008284">
    <property type="term" value="P:positive regulation of cell population proliferation"/>
    <property type="evidence" value="ECO:0007669"/>
    <property type="project" value="TreeGrafter"/>
</dbReference>
<keyword evidence="4" id="KW-0812">Transmembrane</keyword>
<evidence type="ECO:0000256" key="2">
    <source>
        <dbReference type="ARBA" id="ARBA00023157"/>
    </source>
</evidence>
<keyword evidence="7" id="KW-1185">Reference proteome</keyword>
<evidence type="ECO:0000256" key="3">
    <source>
        <dbReference type="PROSITE-ProRule" id="PRU00076"/>
    </source>
</evidence>
<reference evidence="6" key="1">
    <citation type="submission" date="2022-07" db="EMBL/GenBank/DDBJ databases">
        <title>Chromosome-level genome of Muraenolepis orangiensis.</title>
        <authorList>
            <person name="Kim J."/>
        </authorList>
    </citation>
    <scope>NUCLEOTIDE SEQUENCE</scope>
    <source>
        <strain evidence="6">KU_S4_2022</strain>
        <tissue evidence="6">Muscle</tissue>
    </source>
</reference>